<feature type="signal peptide" evidence="2">
    <location>
        <begin position="1"/>
        <end position="22"/>
    </location>
</feature>
<evidence type="ECO:0000256" key="1">
    <source>
        <dbReference type="SAM" id="MobiDB-lite"/>
    </source>
</evidence>
<protein>
    <submittedName>
        <fullName evidence="3">Secreted protein</fullName>
    </submittedName>
</protein>
<dbReference type="HOGENOM" id="CLU_167719_0_0_1"/>
<dbReference type="Proteomes" id="UP000001072">
    <property type="component" value="Unassembled WGS sequence"/>
</dbReference>
<evidence type="ECO:0000313" key="3">
    <source>
        <dbReference type="EMBL" id="EGG11160.1"/>
    </source>
</evidence>
<evidence type="ECO:0000313" key="4">
    <source>
        <dbReference type="Proteomes" id="UP000001072"/>
    </source>
</evidence>
<name>F4R9F7_MELLP</name>
<dbReference type="AlphaFoldDB" id="F4R9F7"/>
<dbReference type="OrthoDB" id="10522858at2759"/>
<keyword evidence="4" id="KW-1185">Reference proteome</keyword>
<dbReference type="InParanoid" id="F4R9F7"/>
<dbReference type="GeneID" id="18926746"/>
<accession>F4R9F7</accession>
<feature type="chain" id="PRO_5003314900" evidence="2">
    <location>
        <begin position="23"/>
        <end position="80"/>
    </location>
</feature>
<feature type="region of interest" description="Disordered" evidence="1">
    <location>
        <begin position="48"/>
        <end position="72"/>
    </location>
</feature>
<keyword evidence="2" id="KW-0732">Signal</keyword>
<reference evidence="4" key="1">
    <citation type="journal article" date="2011" name="Proc. Natl. Acad. Sci. U.S.A.">
        <title>Obligate biotrophy features unraveled by the genomic analysis of rust fungi.</title>
        <authorList>
            <person name="Duplessis S."/>
            <person name="Cuomo C.A."/>
            <person name="Lin Y.-C."/>
            <person name="Aerts A."/>
            <person name="Tisserant E."/>
            <person name="Veneault-Fourrey C."/>
            <person name="Joly D.L."/>
            <person name="Hacquard S."/>
            <person name="Amselem J."/>
            <person name="Cantarel B.L."/>
            <person name="Chiu R."/>
            <person name="Coutinho P.M."/>
            <person name="Feau N."/>
            <person name="Field M."/>
            <person name="Frey P."/>
            <person name="Gelhaye E."/>
            <person name="Goldberg J."/>
            <person name="Grabherr M.G."/>
            <person name="Kodira C.D."/>
            <person name="Kohler A."/>
            <person name="Kuees U."/>
            <person name="Lindquist E.A."/>
            <person name="Lucas S.M."/>
            <person name="Mago R."/>
            <person name="Mauceli E."/>
            <person name="Morin E."/>
            <person name="Murat C."/>
            <person name="Pangilinan J.L."/>
            <person name="Park R."/>
            <person name="Pearson M."/>
            <person name="Quesneville H."/>
            <person name="Rouhier N."/>
            <person name="Sakthikumar S."/>
            <person name="Salamov A.A."/>
            <person name="Schmutz J."/>
            <person name="Selles B."/>
            <person name="Shapiro H."/>
            <person name="Tanguay P."/>
            <person name="Tuskan G.A."/>
            <person name="Henrissat B."/>
            <person name="Van de Peer Y."/>
            <person name="Rouze P."/>
            <person name="Ellis J.G."/>
            <person name="Dodds P.N."/>
            <person name="Schein J.E."/>
            <person name="Zhong S."/>
            <person name="Hamelin R.C."/>
            <person name="Grigoriev I.V."/>
            <person name="Szabo L.J."/>
            <person name="Martin F."/>
        </authorList>
    </citation>
    <scope>NUCLEOTIDE SEQUENCE [LARGE SCALE GENOMIC DNA]</scope>
    <source>
        <strain evidence="4">98AG31 / pathotype 3-4-7</strain>
    </source>
</reference>
<proteinExistence type="predicted"/>
<dbReference type="KEGG" id="mlr:MELLADRAFT_124359"/>
<organism evidence="4">
    <name type="scientific">Melampsora larici-populina (strain 98AG31 / pathotype 3-4-7)</name>
    <name type="common">Poplar leaf rust fungus</name>
    <dbReference type="NCBI Taxonomy" id="747676"/>
    <lineage>
        <taxon>Eukaryota</taxon>
        <taxon>Fungi</taxon>
        <taxon>Dikarya</taxon>
        <taxon>Basidiomycota</taxon>
        <taxon>Pucciniomycotina</taxon>
        <taxon>Pucciniomycetes</taxon>
        <taxon>Pucciniales</taxon>
        <taxon>Melampsoraceae</taxon>
        <taxon>Melampsora</taxon>
    </lineage>
</organism>
<dbReference type="EMBL" id="GL883093">
    <property type="protein sequence ID" value="EGG11160.1"/>
    <property type="molecule type" value="Genomic_DNA"/>
</dbReference>
<sequence length="80" mass="8730">MNAIRLIGVIVLICTSSAIVQAMFIGNRDEFVSCKPVIEDLDTQSFRNRDAPSSFRQHQEGCSGPGDDDDDDSCCGCNIM</sequence>
<evidence type="ECO:0000256" key="2">
    <source>
        <dbReference type="SAM" id="SignalP"/>
    </source>
</evidence>
<dbReference type="VEuPathDB" id="FungiDB:MELLADRAFT_124359"/>
<gene>
    <name evidence="3" type="ORF">MELLADRAFT_124359</name>
</gene>
<dbReference type="RefSeq" id="XP_007405762.1">
    <property type="nucleotide sequence ID" value="XM_007405700.1"/>
</dbReference>